<proteinExistence type="predicted"/>
<keyword evidence="1 2" id="KW-0238">DNA-binding</keyword>
<evidence type="ECO:0000259" key="3">
    <source>
        <dbReference type="PROSITE" id="PS50977"/>
    </source>
</evidence>
<gene>
    <name evidence="4" type="ORF">HUF19_04850</name>
</gene>
<protein>
    <submittedName>
        <fullName evidence="4">TetR/AcrR family transcriptional regulator</fullName>
    </submittedName>
</protein>
<dbReference type="SUPFAM" id="SSF46689">
    <property type="entry name" value="Homeodomain-like"/>
    <property type="match status" value="1"/>
</dbReference>
<organism evidence="4 5">
    <name type="scientific">Thalassolituus hydrocarboniclasticus</name>
    <dbReference type="NCBI Taxonomy" id="2742796"/>
    <lineage>
        <taxon>Bacteria</taxon>
        <taxon>Pseudomonadati</taxon>
        <taxon>Pseudomonadota</taxon>
        <taxon>Gammaproteobacteria</taxon>
        <taxon>Oceanospirillales</taxon>
        <taxon>Oceanospirillaceae</taxon>
        <taxon>Thalassolituus</taxon>
    </lineage>
</organism>
<dbReference type="PROSITE" id="PS50977">
    <property type="entry name" value="HTH_TETR_2"/>
    <property type="match status" value="1"/>
</dbReference>
<dbReference type="PANTHER" id="PTHR30055:SF207">
    <property type="entry name" value="HTH-TYPE TRANSCRIPTIONAL REPRESSOR FATR"/>
    <property type="match status" value="1"/>
</dbReference>
<dbReference type="InterPro" id="IPR050109">
    <property type="entry name" value="HTH-type_TetR-like_transc_reg"/>
</dbReference>
<dbReference type="PRINTS" id="PR00455">
    <property type="entry name" value="HTHTETR"/>
</dbReference>
<dbReference type="RefSeq" id="WP_260998741.1">
    <property type="nucleotide sequence ID" value="NZ_CP054475.1"/>
</dbReference>
<sequence length="197" mass="22557">MNIQSETRKNMDKRQQILEATADLIAEQGLHSCPMAMVAKHACCGAGTIYRYFETKEELVQQLFLHLTEVMASHCMAGYDESACIKKRFYSFWGNFYRYMHEHPRDRALMEQLSASPAISELQREKALEPMNKALIRLLAEGKSQMLIKDLPNEIITTMTFGSLTMMAKKQQLSPQMFPQAVKAEDLLNLCWDAIKA</sequence>
<feature type="DNA-binding region" description="H-T-H motif" evidence="2">
    <location>
        <begin position="34"/>
        <end position="53"/>
    </location>
</feature>
<evidence type="ECO:0000313" key="4">
    <source>
        <dbReference type="EMBL" id="UXD86813.1"/>
    </source>
</evidence>
<accession>A0ABY6A9G3</accession>
<keyword evidence="5" id="KW-1185">Reference proteome</keyword>
<dbReference type="InterPro" id="IPR001647">
    <property type="entry name" value="HTH_TetR"/>
</dbReference>
<dbReference type="Pfam" id="PF22604">
    <property type="entry name" value="TetR_HI_0893_C"/>
    <property type="match status" value="1"/>
</dbReference>
<name>A0ABY6A9G3_9GAMM</name>
<feature type="domain" description="HTH tetR-type" evidence="3">
    <location>
        <begin position="11"/>
        <end position="71"/>
    </location>
</feature>
<evidence type="ECO:0000256" key="2">
    <source>
        <dbReference type="PROSITE-ProRule" id="PRU00335"/>
    </source>
</evidence>
<dbReference type="Proteomes" id="UP001065322">
    <property type="component" value="Chromosome"/>
</dbReference>
<dbReference type="Gene3D" id="1.10.357.10">
    <property type="entry name" value="Tetracycline Repressor, domain 2"/>
    <property type="match status" value="1"/>
</dbReference>
<reference evidence="5" key="1">
    <citation type="submission" date="2020-06" db="EMBL/GenBank/DDBJ databases">
        <title>Thalassolituus marinus alknpb1M-1, a hydrocarbon-degrading bacterium isolated from the deep-sea overlying water using an in-situ strategy from the South China Sea basin.</title>
        <authorList>
            <person name="Dong C."/>
            <person name="Chen Y."/>
            <person name="Shao Z."/>
        </authorList>
    </citation>
    <scope>NUCLEOTIDE SEQUENCE [LARGE SCALE GENOMIC DNA]</scope>
    <source>
        <strain evidence="5">alknpb1M-1</strain>
    </source>
</reference>
<evidence type="ECO:0000313" key="5">
    <source>
        <dbReference type="Proteomes" id="UP001065322"/>
    </source>
</evidence>
<dbReference type="EMBL" id="CP054475">
    <property type="protein sequence ID" value="UXD86813.1"/>
    <property type="molecule type" value="Genomic_DNA"/>
</dbReference>
<dbReference type="InterPro" id="IPR054422">
    <property type="entry name" value="TetR-like_HI_0893_C"/>
</dbReference>
<dbReference type="PANTHER" id="PTHR30055">
    <property type="entry name" value="HTH-TYPE TRANSCRIPTIONAL REGULATOR RUTR"/>
    <property type="match status" value="1"/>
</dbReference>
<evidence type="ECO:0000256" key="1">
    <source>
        <dbReference type="ARBA" id="ARBA00023125"/>
    </source>
</evidence>
<dbReference type="Pfam" id="PF00440">
    <property type="entry name" value="TetR_N"/>
    <property type="match status" value="1"/>
</dbReference>
<dbReference type="InterPro" id="IPR009057">
    <property type="entry name" value="Homeodomain-like_sf"/>
</dbReference>